<dbReference type="GO" id="GO:0032259">
    <property type="term" value="P:methylation"/>
    <property type="evidence" value="ECO:0007669"/>
    <property type="project" value="UniProtKB-KW"/>
</dbReference>
<evidence type="ECO:0000313" key="8">
    <source>
        <dbReference type="EMBL" id="CAH1402358.1"/>
    </source>
</evidence>
<comment type="subcellular location">
    <subcellularLocation>
        <location evidence="1 7">Mitochondrion</location>
    </subcellularLocation>
</comment>
<gene>
    <name evidence="8" type="ORF">NEZAVI_LOCUS11192</name>
</gene>
<organism evidence="8 9">
    <name type="scientific">Nezara viridula</name>
    <name type="common">Southern green stink bug</name>
    <name type="synonym">Cimex viridulus</name>
    <dbReference type="NCBI Taxonomy" id="85310"/>
    <lineage>
        <taxon>Eukaryota</taxon>
        <taxon>Metazoa</taxon>
        <taxon>Ecdysozoa</taxon>
        <taxon>Arthropoda</taxon>
        <taxon>Hexapoda</taxon>
        <taxon>Insecta</taxon>
        <taxon>Pterygota</taxon>
        <taxon>Neoptera</taxon>
        <taxon>Paraneoptera</taxon>
        <taxon>Hemiptera</taxon>
        <taxon>Heteroptera</taxon>
        <taxon>Panheteroptera</taxon>
        <taxon>Pentatomomorpha</taxon>
        <taxon>Pentatomoidea</taxon>
        <taxon>Pentatomidae</taxon>
        <taxon>Pentatominae</taxon>
        <taxon>Nezara</taxon>
    </lineage>
</organism>
<dbReference type="SUPFAM" id="SSF53335">
    <property type="entry name" value="S-adenosyl-L-methionine-dependent methyltransferases"/>
    <property type="match status" value="1"/>
</dbReference>
<evidence type="ECO:0000256" key="2">
    <source>
        <dbReference type="ARBA" id="ARBA00005891"/>
    </source>
</evidence>
<dbReference type="Gene3D" id="3.40.50.12710">
    <property type="match status" value="1"/>
</dbReference>
<dbReference type="GO" id="GO:0035243">
    <property type="term" value="F:protein-arginine omega-N symmetric methyltransferase activity"/>
    <property type="evidence" value="ECO:0007669"/>
    <property type="project" value="UniProtKB-EC"/>
</dbReference>
<sequence>MMALQSCRKIINTVLVERKHFFSYIPLNKYDETCFNLLKSRIKFSGPLTVYDYMKEVLTNPVSGYYVTKNSIGKQGDFITSPEISQLLGEMVALWTLNEWTKLGSPKPLQLVELGPGKGSMMHDILRVYKRLKLDESISVHFVEVSDELSKVQGNKLCTSVLKHNNKTYYQEGRTENNVPIFWHKAIQDVPKTFTCILAHEFFDALPVHILKQTVDGWREVLIDLTECGTKLCYVISSGPTPACVFSKYSNGREYFEISPQSGLILEHIACMLEEHGGFALIVDYGHNGEKKDTFRGFRNHKLVDPLEAPGSSDLTADVDFTFLKNVTNDKLLSFGPVSQRSFLKQLHIDIRLQVLLKSCKNEKEKNDILSGYHMIMDTDKMGECFKVMSLFPVVLKEFFNDFPVDTPGLKRLRNCCDSCS</sequence>
<evidence type="ECO:0000256" key="1">
    <source>
        <dbReference type="ARBA" id="ARBA00004173"/>
    </source>
</evidence>
<dbReference type="EC" id="2.1.1.320" evidence="7"/>
<keyword evidence="9" id="KW-1185">Reference proteome</keyword>
<evidence type="ECO:0000256" key="6">
    <source>
        <dbReference type="ARBA" id="ARBA00048612"/>
    </source>
</evidence>
<dbReference type="Pfam" id="PF02636">
    <property type="entry name" value="Methyltransf_28"/>
    <property type="match status" value="1"/>
</dbReference>
<keyword evidence="5 7" id="KW-0496">Mitochondrion</keyword>
<accession>A0A9P0HGZ9</accession>
<dbReference type="GO" id="GO:0032981">
    <property type="term" value="P:mitochondrial respiratory chain complex I assembly"/>
    <property type="evidence" value="ECO:0007669"/>
    <property type="project" value="TreeGrafter"/>
</dbReference>
<evidence type="ECO:0000313" key="9">
    <source>
        <dbReference type="Proteomes" id="UP001152798"/>
    </source>
</evidence>
<evidence type="ECO:0000256" key="4">
    <source>
        <dbReference type="ARBA" id="ARBA00022679"/>
    </source>
</evidence>
<dbReference type="InterPro" id="IPR003788">
    <property type="entry name" value="NDUFAF7"/>
</dbReference>
<dbReference type="GO" id="GO:0005739">
    <property type="term" value="C:mitochondrion"/>
    <property type="evidence" value="ECO:0007669"/>
    <property type="project" value="UniProtKB-SubCell"/>
</dbReference>
<name>A0A9P0HGZ9_NEZVI</name>
<comment type="similarity">
    <text evidence="2 7">Belongs to the NDUFAF7 family.</text>
</comment>
<dbReference type="PANTHER" id="PTHR12049:SF7">
    <property type="entry name" value="PROTEIN ARGININE METHYLTRANSFERASE NDUFAF7, MITOCHONDRIAL"/>
    <property type="match status" value="1"/>
</dbReference>
<evidence type="ECO:0000256" key="5">
    <source>
        <dbReference type="ARBA" id="ARBA00023128"/>
    </source>
</evidence>
<comment type="catalytic activity">
    <reaction evidence="6 7">
        <text>L-arginyl-[protein] + 2 S-adenosyl-L-methionine = N(omega),N(omega)'-dimethyl-L-arginyl-[protein] + 2 S-adenosyl-L-homocysteine + 2 H(+)</text>
        <dbReference type="Rhea" id="RHEA:48108"/>
        <dbReference type="Rhea" id="RHEA-COMP:10532"/>
        <dbReference type="Rhea" id="RHEA-COMP:11992"/>
        <dbReference type="ChEBI" id="CHEBI:15378"/>
        <dbReference type="ChEBI" id="CHEBI:29965"/>
        <dbReference type="ChEBI" id="CHEBI:57856"/>
        <dbReference type="ChEBI" id="CHEBI:59789"/>
        <dbReference type="ChEBI" id="CHEBI:88221"/>
        <dbReference type="EC" id="2.1.1.320"/>
    </reaction>
</comment>
<evidence type="ECO:0000256" key="7">
    <source>
        <dbReference type="RuleBase" id="RU364114"/>
    </source>
</evidence>
<keyword evidence="4 7" id="KW-0808">Transferase</keyword>
<dbReference type="Proteomes" id="UP001152798">
    <property type="component" value="Chromosome 5"/>
</dbReference>
<protein>
    <recommendedName>
        <fullName evidence="7">Protein arginine methyltransferase NDUFAF7</fullName>
        <ecNumber evidence="7">2.1.1.320</ecNumber>
    </recommendedName>
</protein>
<dbReference type="InterPro" id="IPR029063">
    <property type="entry name" value="SAM-dependent_MTases_sf"/>
</dbReference>
<dbReference type="InterPro" id="IPR038375">
    <property type="entry name" value="NDUFAF7_sf"/>
</dbReference>
<dbReference type="AlphaFoldDB" id="A0A9P0HGZ9"/>
<keyword evidence="3 7" id="KW-0489">Methyltransferase</keyword>
<evidence type="ECO:0000256" key="3">
    <source>
        <dbReference type="ARBA" id="ARBA00022603"/>
    </source>
</evidence>
<proteinExistence type="inferred from homology"/>
<dbReference type="EMBL" id="OV725081">
    <property type="protein sequence ID" value="CAH1402358.1"/>
    <property type="molecule type" value="Genomic_DNA"/>
</dbReference>
<comment type="function">
    <text evidence="7">Arginine methyltransferase involved in the assembly or stability of mitochondrial NADH:ubiquinone oxidoreductase complex (complex I).</text>
</comment>
<dbReference type="OrthoDB" id="438553at2759"/>
<dbReference type="PANTHER" id="PTHR12049">
    <property type="entry name" value="PROTEIN ARGININE METHYLTRANSFERASE NDUFAF7, MITOCHONDRIAL"/>
    <property type="match status" value="1"/>
</dbReference>
<reference evidence="8" key="1">
    <citation type="submission" date="2022-01" db="EMBL/GenBank/DDBJ databases">
        <authorList>
            <person name="King R."/>
        </authorList>
    </citation>
    <scope>NUCLEOTIDE SEQUENCE</scope>
</reference>